<feature type="chain" id="PRO_5032586963" description="Antistasin-like domain-containing protein" evidence="3">
    <location>
        <begin position="20"/>
        <end position="105"/>
    </location>
</feature>
<dbReference type="InterPro" id="IPR004094">
    <property type="entry name" value="Antistasin-like"/>
</dbReference>
<feature type="domain" description="Antistasin-like" evidence="4">
    <location>
        <begin position="66"/>
        <end position="93"/>
    </location>
</feature>
<dbReference type="AlphaFoldDB" id="A0A8B6CLY3"/>
<keyword evidence="6" id="KW-1185">Reference proteome</keyword>
<evidence type="ECO:0000256" key="3">
    <source>
        <dbReference type="SAM" id="SignalP"/>
    </source>
</evidence>
<dbReference type="GO" id="GO:0004867">
    <property type="term" value="F:serine-type endopeptidase inhibitor activity"/>
    <property type="evidence" value="ECO:0007669"/>
    <property type="project" value="UniProtKB-KW"/>
</dbReference>
<evidence type="ECO:0000256" key="1">
    <source>
        <dbReference type="ARBA" id="ARBA00022690"/>
    </source>
</evidence>
<keyword evidence="3" id="KW-0732">Signal</keyword>
<evidence type="ECO:0000313" key="5">
    <source>
        <dbReference type="EMBL" id="VDI06498.1"/>
    </source>
</evidence>
<evidence type="ECO:0000313" key="6">
    <source>
        <dbReference type="Proteomes" id="UP000596742"/>
    </source>
</evidence>
<protein>
    <recommendedName>
        <fullName evidence="4">Antistasin-like domain-containing protein</fullName>
    </recommendedName>
</protein>
<dbReference type="Proteomes" id="UP000596742">
    <property type="component" value="Unassembled WGS sequence"/>
</dbReference>
<feature type="signal peptide" evidence="3">
    <location>
        <begin position="1"/>
        <end position="19"/>
    </location>
</feature>
<dbReference type="OrthoDB" id="6157973at2759"/>
<dbReference type="Pfam" id="PF02822">
    <property type="entry name" value="Antistasin"/>
    <property type="match status" value="1"/>
</dbReference>
<evidence type="ECO:0000259" key="4">
    <source>
        <dbReference type="Pfam" id="PF02822"/>
    </source>
</evidence>
<dbReference type="EMBL" id="UYJE01001941">
    <property type="protein sequence ID" value="VDI06498.1"/>
    <property type="molecule type" value="Genomic_DNA"/>
</dbReference>
<dbReference type="InterPro" id="IPR011061">
    <property type="entry name" value="Hirudin/antistatin"/>
</dbReference>
<evidence type="ECO:0000256" key="2">
    <source>
        <dbReference type="ARBA" id="ARBA00022900"/>
    </source>
</evidence>
<organism evidence="5 6">
    <name type="scientific">Mytilus galloprovincialis</name>
    <name type="common">Mediterranean mussel</name>
    <dbReference type="NCBI Taxonomy" id="29158"/>
    <lineage>
        <taxon>Eukaryota</taxon>
        <taxon>Metazoa</taxon>
        <taxon>Spiralia</taxon>
        <taxon>Lophotrochozoa</taxon>
        <taxon>Mollusca</taxon>
        <taxon>Bivalvia</taxon>
        <taxon>Autobranchia</taxon>
        <taxon>Pteriomorphia</taxon>
        <taxon>Mytilida</taxon>
        <taxon>Mytiloidea</taxon>
        <taxon>Mytilidae</taxon>
        <taxon>Mytilinae</taxon>
        <taxon>Mytilus</taxon>
    </lineage>
</organism>
<reference evidence="5" key="1">
    <citation type="submission" date="2018-11" db="EMBL/GenBank/DDBJ databases">
        <authorList>
            <person name="Alioto T."/>
            <person name="Alioto T."/>
        </authorList>
    </citation>
    <scope>NUCLEOTIDE SEQUENCE</scope>
</reference>
<dbReference type="SUPFAM" id="SSF57262">
    <property type="entry name" value="Leech antihemostatic proteins"/>
    <property type="match status" value="1"/>
</dbReference>
<proteinExistence type="predicted"/>
<accession>A0A8B6CLY3</accession>
<gene>
    <name evidence="5" type="ORF">MGAL_10B091681</name>
</gene>
<keyword evidence="2" id="KW-0722">Serine protease inhibitor</keyword>
<sequence>MKFTLLILIIALLCGIGHAYPDRRGICLTFCGTFSKHTCPQGYECRSNGCGHECYRPMNFQVPANCSAPSCEGQSHCPVGYKVDSNGCDTCDCDWSAMKDYSQLG</sequence>
<dbReference type="Gene3D" id="2.10.22.10">
    <property type="entry name" value="Antistasin, domain 1"/>
    <property type="match status" value="1"/>
</dbReference>
<comment type="caution">
    <text evidence="5">The sequence shown here is derived from an EMBL/GenBank/DDBJ whole genome shotgun (WGS) entry which is preliminary data.</text>
</comment>
<keyword evidence="1" id="KW-0646">Protease inhibitor</keyword>
<name>A0A8B6CLY3_MYTGA</name>